<evidence type="ECO:0000313" key="1">
    <source>
        <dbReference type="EMBL" id="TEA37484.1"/>
    </source>
</evidence>
<dbReference type="AlphaFoldDB" id="A0A484GP04"/>
<comment type="caution">
    <text evidence="1">The sequence shown here is derived from an EMBL/GenBank/DDBJ whole genome shotgun (WGS) entry which is preliminary data.</text>
</comment>
<feature type="non-terminal residue" evidence="1">
    <location>
        <position position="1"/>
    </location>
</feature>
<dbReference type="Proteomes" id="UP000295264">
    <property type="component" value="Unassembled WGS sequence"/>
</dbReference>
<reference evidence="1 2" key="1">
    <citation type="journal article" date="2018" name="Genomics">
        <title>Molecular footprints of inshore aquatic adaptation in Indo-Pacific humpback dolphin (Sousa chinensis).</title>
        <authorList>
            <person name="Ming Y."/>
            <person name="Jian J."/>
            <person name="Yu F."/>
            <person name="Yu X."/>
            <person name="Wang J."/>
            <person name="Liu W."/>
        </authorList>
    </citation>
    <scope>NUCLEOTIDE SEQUENCE [LARGE SCALE GENOMIC DNA]</scope>
    <source>
        <strain evidence="1">MY-2018</strain>
        <tissue evidence="1">Skin</tissue>
    </source>
</reference>
<proteinExistence type="predicted"/>
<dbReference type="EMBL" id="QWLN02005367">
    <property type="protein sequence ID" value="TEA37484.1"/>
    <property type="molecule type" value="Genomic_DNA"/>
</dbReference>
<protein>
    <submittedName>
        <fullName evidence="1">Uncharacterized protein</fullName>
    </submittedName>
</protein>
<gene>
    <name evidence="1" type="ORF">DBR06_SOUSAS8810006</name>
</gene>
<accession>A0A484GP04</accession>
<organism evidence="1 2">
    <name type="scientific">Sousa chinensis</name>
    <name type="common">Indo-pacific humpbacked dolphin</name>
    <name type="synonym">Steno chinensis</name>
    <dbReference type="NCBI Taxonomy" id="103600"/>
    <lineage>
        <taxon>Eukaryota</taxon>
        <taxon>Metazoa</taxon>
        <taxon>Chordata</taxon>
        <taxon>Craniata</taxon>
        <taxon>Vertebrata</taxon>
        <taxon>Euteleostomi</taxon>
        <taxon>Mammalia</taxon>
        <taxon>Eutheria</taxon>
        <taxon>Laurasiatheria</taxon>
        <taxon>Artiodactyla</taxon>
        <taxon>Whippomorpha</taxon>
        <taxon>Cetacea</taxon>
        <taxon>Odontoceti</taxon>
        <taxon>Delphinidae</taxon>
        <taxon>Sousa</taxon>
    </lineage>
</organism>
<sequence>SLVVQWLTVHTPNAGGPGSIPGQGTRSHMPQLRVLMLQLKIPHAATKDPACCN</sequence>
<evidence type="ECO:0000313" key="2">
    <source>
        <dbReference type="Proteomes" id="UP000295264"/>
    </source>
</evidence>
<name>A0A484GP04_SOUCH</name>
<keyword evidence="2" id="KW-1185">Reference proteome</keyword>